<keyword evidence="2" id="KW-1185">Reference proteome</keyword>
<proteinExistence type="predicted"/>
<gene>
    <name evidence="1" type="ORF">HPB47_014784</name>
</gene>
<evidence type="ECO:0000313" key="1">
    <source>
        <dbReference type="EMBL" id="KAG0443556.1"/>
    </source>
</evidence>
<evidence type="ECO:0000313" key="2">
    <source>
        <dbReference type="Proteomes" id="UP000805193"/>
    </source>
</evidence>
<comment type="caution">
    <text evidence="1">The sequence shown here is derived from an EMBL/GenBank/DDBJ whole genome shotgun (WGS) entry which is preliminary data.</text>
</comment>
<name>A0AC60QXN9_IXOPE</name>
<dbReference type="Proteomes" id="UP000805193">
    <property type="component" value="Unassembled WGS sequence"/>
</dbReference>
<dbReference type="EMBL" id="JABSTQ010003235">
    <property type="protein sequence ID" value="KAG0443556.1"/>
    <property type="molecule type" value="Genomic_DNA"/>
</dbReference>
<accession>A0AC60QXN9</accession>
<organism evidence="1 2">
    <name type="scientific">Ixodes persulcatus</name>
    <name type="common">Taiga tick</name>
    <dbReference type="NCBI Taxonomy" id="34615"/>
    <lineage>
        <taxon>Eukaryota</taxon>
        <taxon>Metazoa</taxon>
        <taxon>Ecdysozoa</taxon>
        <taxon>Arthropoda</taxon>
        <taxon>Chelicerata</taxon>
        <taxon>Arachnida</taxon>
        <taxon>Acari</taxon>
        <taxon>Parasitiformes</taxon>
        <taxon>Ixodida</taxon>
        <taxon>Ixodoidea</taxon>
        <taxon>Ixodidae</taxon>
        <taxon>Ixodinae</taxon>
        <taxon>Ixodes</taxon>
    </lineage>
</organism>
<reference evidence="1 2" key="1">
    <citation type="journal article" date="2020" name="Cell">
        <title>Large-Scale Comparative Analyses of Tick Genomes Elucidate Their Genetic Diversity and Vector Capacities.</title>
        <authorList>
            <consortium name="Tick Genome and Microbiome Consortium (TIGMIC)"/>
            <person name="Jia N."/>
            <person name="Wang J."/>
            <person name="Shi W."/>
            <person name="Du L."/>
            <person name="Sun Y."/>
            <person name="Zhan W."/>
            <person name="Jiang J.F."/>
            <person name="Wang Q."/>
            <person name="Zhang B."/>
            <person name="Ji P."/>
            <person name="Bell-Sakyi L."/>
            <person name="Cui X.M."/>
            <person name="Yuan T.T."/>
            <person name="Jiang B.G."/>
            <person name="Yang W.F."/>
            <person name="Lam T.T."/>
            <person name="Chang Q.C."/>
            <person name="Ding S.J."/>
            <person name="Wang X.J."/>
            <person name="Zhu J.G."/>
            <person name="Ruan X.D."/>
            <person name="Zhao L."/>
            <person name="Wei J.T."/>
            <person name="Ye R.Z."/>
            <person name="Que T.C."/>
            <person name="Du C.H."/>
            <person name="Zhou Y.H."/>
            <person name="Cheng J.X."/>
            <person name="Dai P.F."/>
            <person name="Guo W.B."/>
            <person name="Han X.H."/>
            <person name="Huang E.J."/>
            <person name="Li L.F."/>
            <person name="Wei W."/>
            <person name="Gao Y.C."/>
            <person name="Liu J.Z."/>
            <person name="Shao H.Z."/>
            <person name="Wang X."/>
            <person name="Wang C.C."/>
            <person name="Yang T.C."/>
            <person name="Huo Q.B."/>
            <person name="Li W."/>
            <person name="Chen H.Y."/>
            <person name="Chen S.E."/>
            <person name="Zhou L.G."/>
            <person name="Ni X.B."/>
            <person name="Tian J.H."/>
            <person name="Sheng Y."/>
            <person name="Liu T."/>
            <person name="Pan Y.S."/>
            <person name="Xia L.Y."/>
            <person name="Li J."/>
            <person name="Zhao F."/>
            <person name="Cao W.C."/>
        </authorList>
    </citation>
    <scope>NUCLEOTIDE SEQUENCE [LARGE SCALE GENOMIC DNA]</scope>
    <source>
        <strain evidence="1">Iper-2018</strain>
    </source>
</reference>
<sequence>MRKWGRLLSELPISPISLTGGPCCSKSPSLHIEHLSCVACWHAPSGCSFVGPAASLLDHYKECDFNVVPCCLCHSSVLRSNILEHFKSDCSIHQATSEPTNTPATQDFKDVSRACLKMKTAIGKISEDLMSLQTSLNQCREDVRVEVLFLYIGVHGTFYDYFSYSYVLLFMKALVCIFKLNLN</sequence>
<protein>
    <submittedName>
        <fullName evidence="1">Uncharacterized protein</fullName>
    </submittedName>
</protein>